<sequence length="503" mass="56341">MQETLNTKAFGKNDIRGIFPSEVNSQLYFYVGKGYVNWAKEQFSKMNGQRKPTDEMLFCVCMDARLHSKELKDSLIQGILSTDANVLDLGLAPTPLGYFSEFAKIDNETLEGKKVNGALIVTASHNPSEYNGLKMTFNKASLSEEQIKEVKDYTLKAFENAKESNYRTIRCGFDKEYDIISNYCDKISDMFDKVGAGIKVVVDSANATGGLVAPQLYRELGCEVIELFSEPDGNFPNHHPNPSDEKTLDSIKKAVVENKADFGIAFDGDSDRIGVISSDGKAISGDKLLLIYSLDLINELKAHGETPTIVSEVKCSQVLYDTINNSGGNAIMYKTGHGYIKSKMKETGALLAGEMSGHVFFKDRYFGYDDAIYAGCRLIEIVAKNKKRSQNFDLKDLILPFNKVYLSNEVRLKCPNEYKKDVLEELKGKISDDFFNSKIKEIVTIDGLRIIFEDGFALIRQSNTEPVFTLRFEANTKEGCENYQEKLCSLTEELVKKHAQTKV</sequence>
<evidence type="ECO:0000256" key="2">
    <source>
        <dbReference type="ARBA" id="ARBA00010231"/>
    </source>
</evidence>
<dbReference type="Pfam" id="PF02880">
    <property type="entry name" value="PGM_PMM_III"/>
    <property type="match status" value="1"/>
</dbReference>
<dbReference type="InterPro" id="IPR005846">
    <property type="entry name" value="A-D-PHexomutase_a/b/a-III"/>
</dbReference>
<keyword evidence="3" id="KW-0597">Phosphoprotein</keyword>
<dbReference type="InterPro" id="IPR036900">
    <property type="entry name" value="A-D-PHexomutase_C_sf"/>
</dbReference>
<evidence type="ECO:0000256" key="1">
    <source>
        <dbReference type="ARBA" id="ARBA00001946"/>
    </source>
</evidence>
<dbReference type="PRINTS" id="PR00509">
    <property type="entry name" value="PGMPMM"/>
</dbReference>
<keyword evidence="4 7" id="KW-0479">Metal-binding</keyword>
<dbReference type="Pfam" id="PF02878">
    <property type="entry name" value="PGM_PMM_I"/>
    <property type="match status" value="1"/>
</dbReference>
<evidence type="ECO:0000259" key="8">
    <source>
        <dbReference type="Pfam" id="PF00408"/>
    </source>
</evidence>
<dbReference type="GO" id="GO:0000287">
    <property type="term" value="F:magnesium ion binding"/>
    <property type="evidence" value="ECO:0007669"/>
    <property type="project" value="InterPro"/>
</dbReference>
<evidence type="ECO:0000313" key="12">
    <source>
        <dbReference type="EMBL" id="HIS74941.1"/>
    </source>
</evidence>
<comment type="cofactor">
    <cofactor evidence="1">
        <name>Mg(2+)</name>
        <dbReference type="ChEBI" id="CHEBI:18420"/>
    </cofactor>
</comment>
<dbReference type="SUPFAM" id="SSF53738">
    <property type="entry name" value="Phosphoglucomutase, first 3 domains"/>
    <property type="match status" value="3"/>
</dbReference>
<dbReference type="InterPro" id="IPR005843">
    <property type="entry name" value="A-D-PHexomutase_C"/>
</dbReference>
<dbReference type="InterPro" id="IPR016055">
    <property type="entry name" value="A-D-PHexomutase_a/b/a-I/II/III"/>
</dbReference>
<evidence type="ECO:0000259" key="9">
    <source>
        <dbReference type="Pfam" id="PF02878"/>
    </source>
</evidence>
<evidence type="ECO:0000256" key="6">
    <source>
        <dbReference type="ARBA" id="ARBA00023235"/>
    </source>
</evidence>
<evidence type="ECO:0000256" key="5">
    <source>
        <dbReference type="ARBA" id="ARBA00022842"/>
    </source>
</evidence>
<feature type="domain" description="Alpha-D-phosphohexomutase alpha/beta/alpha" evidence="9">
    <location>
        <begin position="8"/>
        <end position="157"/>
    </location>
</feature>
<accession>A0A9D1FJD3</accession>
<name>A0A9D1FJD3_9BACT</name>
<evidence type="ECO:0000256" key="3">
    <source>
        <dbReference type="ARBA" id="ARBA00022553"/>
    </source>
</evidence>
<dbReference type="PANTHER" id="PTHR43771">
    <property type="entry name" value="PHOSPHOMANNOMUTASE"/>
    <property type="match status" value="1"/>
</dbReference>
<dbReference type="InterPro" id="IPR005841">
    <property type="entry name" value="Alpha-D-phosphohexomutase_SF"/>
</dbReference>
<feature type="domain" description="Alpha-D-phosphohexomutase alpha/beta/alpha" evidence="10">
    <location>
        <begin position="182"/>
        <end position="280"/>
    </location>
</feature>
<dbReference type="GO" id="GO:0005975">
    <property type="term" value="P:carbohydrate metabolic process"/>
    <property type="evidence" value="ECO:0007669"/>
    <property type="project" value="InterPro"/>
</dbReference>
<dbReference type="PANTHER" id="PTHR43771:SF2">
    <property type="entry name" value="PHOSPHOMANNOMUTASE_PHOSPHOGLUCOMUTASE"/>
    <property type="match status" value="1"/>
</dbReference>
<keyword evidence="6" id="KW-0413">Isomerase</keyword>
<reference evidence="12" key="2">
    <citation type="journal article" date="2021" name="PeerJ">
        <title>Extensive microbial diversity within the chicken gut microbiome revealed by metagenomics and culture.</title>
        <authorList>
            <person name="Gilroy R."/>
            <person name="Ravi A."/>
            <person name="Getino M."/>
            <person name="Pursley I."/>
            <person name="Horton D.L."/>
            <person name="Alikhan N.F."/>
            <person name="Baker D."/>
            <person name="Gharbi K."/>
            <person name="Hall N."/>
            <person name="Watson M."/>
            <person name="Adriaenssens E.M."/>
            <person name="Foster-Nyarko E."/>
            <person name="Jarju S."/>
            <person name="Secka A."/>
            <person name="Antonio M."/>
            <person name="Oren A."/>
            <person name="Chaudhuri R.R."/>
            <person name="La Ragione R."/>
            <person name="Hildebrand F."/>
            <person name="Pallen M.J."/>
        </authorList>
    </citation>
    <scope>NUCLEOTIDE SEQUENCE</scope>
    <source>
        <strain evidence="12">CHK152-2871</strain>
    </source>
</reference>
<keyword evidence="5 7" id="KW-0460">Magnesium</keyword>
<dbReference type="InterPro" id="IPR005845">
    <property type="entry name" value="A-D-PHexomutase_a/b/a-II"/>
</dbReference>
<evidence type="ECO:0000259" key="11">
    <source>
        <dbReference type="Pfam" id="PF02880"/>
    </source>
</evidence>
<evidence type="ECO:0000256" key="4">
    <source>
        <dbReference type="ARBA" id="ARBA00022723"/>
    </source>
</evidence>
<dbReference type="PROSITE" id="PS00710">
    <property type="entry name" value="PGM_PMM"/>
    <property type="match status" value="1"/>
</dbReference>
<dbReference type="CDD" id="cd03089">
    <property type="entry name" value="PMM_PGM"/>
    <property type="match status" value="1"/>
</dbReference>
<proteinExistence type="inferred from homology"/>
<dbReference type="Pfam" id="PF00408">
    <property type="entry name" value="PGM_PMM_IV"/>
    <property type="match status" value="1"/>
</dbReference>
<dbReference type="Gene3D" id="3.40.120.10">
    <property type="entry name" value="Alpha-D-Glucose-1,6-Bisphosphate, subunit A, domain 3"/>
    <property type="match status" value="3"/>
</dbReference>
<reference evidence="12" key="1">
    <citation type="submission" date="2020-10" db="EMBL/GenBank/DDBJ databases">
        <authorList>
            <person name="Gilroy R."/>
        </authorList>
    </citation>
    <scope>NUCLEOTIDE SEQUENCE</scope>
    <source>
        <strain evidence="12">CHK152-2871</strain>
    </source>
</reference>
<dbReference type="InterPro" id="IPR016066">
    <property type="entry name" value="A-D-PHexomutase_CS"/>
</dbReference>
<evidence type="ECO:0000259" key="10">
    <source>
        <dbReference type="Pfam" id="PF02879"/>
    </source>
</evidence>
<dbReference type="InterPro" id="IPR005844">
    <property type="entry name" value="A-D-PHexomutase_a/b/a-I"/>
</dbReference>
<dbReference type="Gene3D" id="3.30.310.50">
    <property type="entry name" value="Alpha-D-phosphohexomutase, C-terminal domain"/>
    <property type="match status" value="1"/>
</dbReference>
<gene>
    <name evidence="12" type="ORF">IAA86_07980</name>
</gene>
<dbReference type="GO" id="GO:0016868">
    <property type="term" value="F:intramolecular phosphotransferase activity"/>
    <property type="evidence" value="ECO:0007669"/>
    <property type="project" value="InterPro"/>
</dbReference>
<comment type="similarity">
    <text evidence="2 7">Belongs to the phosphohexose mutase family.</text>
</comment>
<dbReference type="Pfam" id="PF02879">
    <property type="entry name" value="PGM_PMM_II"/>
    <property type="match status" value="1"/>
</dbReference>
<dbReference type="AlphaFoldDB" id="A0A9D1FJD3"/>
<protein>
    <submittedName>
        <fullName evidence="12">Phosphomannomutase/phosphoglucomutase</fullName>
    </submittedName>
</protein>
<dbReference type="EMBL" id="DVJQ01000068">
    <property type="protein sequence ID" value="HIS74941.1"/>
    <property type="molecule type" value="Genomic_DNA"/>
</dbReference>
<feature type="domain" description="Alpha-D-phosphohexomutase C-terminal" evidence="8">
    <location>
        <begin position="409"/>
        <end position="487"/>
    </location>
</feature>
<evidence type="ECO:0000256" key="7">
    <source>
        <dbReference type="RuleBase" id="RU004326"/>
    </source>
</evidence>
<comment type="caution">
    <text evidence="12">The sequence shown here is derived from an EMBL/GenBank/DDBJ whole genome shotgun (WGS) entry which is preliminary data.</text>
</comment>
<organism evidence="12 13">
    <name type="scientific">Candidatus Galligastranaerophilus intestinavium</name>
    <dbReference type="NCBI Taxonomy" id="2840836"/>
    <lineage>
        <taxon>Bacteria</taxon>
        <taxon>Candidatus Galligastranaerophilus</taxon>
    </lineage>
</organism>
<dbReference type="SUPFAM" id="SSF55957">
    <property type="entry name" value="Phosphoglucomutase, C-terminal domain"/>
    <property type="match status" value="1"/>
</dbReference>
<evidence type="ECO:0000313" key="13">
    <source>
        <dbReference type="Proteomes" id="UP000886865"/>
    </source>
</evidence>
<feature type="domain" description="Alpha-D-phosphohexomutase alpha/beta/alpha" evidence="11">
    <location>
        <begin position="285"/>
        <end position="388"/>
    </location>
</feature>
<dbReference type="Proteomes" id="UP000886865">
    <property type="component" value="Unassembled WGS sequence"/>
</dbReference>